<organism>
    <name type="scientific">Dunaliella salina</name>
    <name type="common">Green alga</name>
    <name type="synonym">Protococcus salinus</name>
    <dbReference type="NCBI Taxonomy" id="3046"/>
    <lineage>
        <taxon>Eukaryota</taxon>
        <taxon>Viridiplantae</taxon>
        <taxon>Chlorophyta</taxon>
        <taxon>core chlorophytes</taxon>
        <taxon>Chlorophyceae</taxon>
        <taxon>CS clade</taxon>
        <taxon>Chlamydomonadales</taxon>
        <taxon>Dunaliellaceae</taxon>
        <taxon>Dunaliella</taxon>
    </lineage>
</organism>
<protein>
    <submittedName>
        <fullName>20 kDa chloroplast envelope membrane protein</fullName>
    </submittedName>
</protein>
<accession>Q9T2H2</accession>
<keyword id="KW-0903">Direct protein sequencing</keyword>
<geneLocation type="chloroplast"/>
<sequence>GIAKEDVLALALACGGPVAAA</sequence>
<reference key="1">
    <citation type="journal article" date="1995" name="Plant Cell Physiol.">
        <title>Localization and characterization of a novel 20 kDa polypeptide in the chloroplast of the green alga Dunaliella salina.</title>
        <authorList>
            <person name="Andreasson E."/>
            <person name="Melis A."/>
        </authorList>
    </citation>
    <scope>PROTEIN SEQUENCE</scope>
</reference>
<proteinExistence type="evidence at protein level"/>
<name>Q9T2H2_DUNSA</name>
<dbReference type="AlphaFoldDB" id="Q9T2H2"/>